<evidence type="ECO:0000256" key="1">
    <source>
        <dbReference type="SAM" id="Phobius"/>
    </source>
</evidence>
<reference evidence="2" key="1">
    <citation type="submission" date="2016-10" db="EMBL/GenBank/DDBJ databases">
        <title>Sequence of Gallionella enrichment culture.</title>
        <authorList>
            <person name="Poehlein A."/>
            <person name="Muehling M."/>
            <person name="Daniel R."/>
        </authorList>
    </citation>
    <scope>NUCLEOTIDE SEQUENCE</scope>
</reference>
<organism evidence="2">
    <name type="scientific">mine drainage metagenome</name>
    <dbReference type="NCBI Taxonomy" id="410659"/>
    <lineage>
        <taxon>unclassified sequences</taxon>
        <taxon>metagenomes</taxon>
        <taxon>ecological metagenomes</taxon>
    </lineage>
</organism>
<sequence>MATLRYVLLTAMRDRLYGALMIGMAAIFLISRFLTATALAEGRELGLAYAAMGSRTLLVLGIVIFVCFHVRRLHETREIETILSRPLSLGGFVLSYCAGFMVVAAGLVLTMAVLMAVVLQADPWGLLLWSLSMLLESALVVALSLFCAVSLQSAVSSALAAIGFYAVARLSTFFVDIAQHQSGSLFAVPGVGAALKYGPMALAALMPRLDLFGQTSWLVYGPQGGWGAGTLLLQTALYLPLLTAATVFDLRRKRF</sequence>
<protein>
    <recommendedName>
        <fullName evidence="3">ABC-2 family transporter protein</fullName>
    </recommendedName>
</protein>
<keyword evidence="1" id="KW-0812">Transmembrane</keyword>
<feature type="transmembrane region" description="Helical" evidence="1">
    <location>
        <begin position="47"/>
        <end position="71"/>
    </location>
</feature>
<gene>
    <name evidence="2" type="ORF">GALL_289570</name>
</gene>
<keyword evidence="1" id="KW-0472">Membrane</keyword>
<comment type="caution">
    <text evidence="2">The sequence shown here is derived from an EMBL/GenBank/DDBJ whole genome shotgun (WGS) entry which is preliminary data.</text>
</comment>
<name>A0A1J5QZS2_9ZZZZ</name>
<feature type="transmembrane region" description="Helical" evidence="1">
    <location>
        <begin position="91"/>
        <end position="119"/>
    </location>
</feature>
<feature type="transmembrane region" description="Helical" evidence="1">
    <location>
        <begin position="16"/>
        <end position="35"/>
    </location>
</feature>
<feature type="transmembrane region" description="Helical" evidence="1">
    <location>
        <begin position="126"/>
        <end position="151"/>
    </location>
</feature>
<dbReference type="EMBL" id="MLJW01000342">
    <property type="protein sequence ID" value="OIQ89136.1"/>
    <property type="molecule type" value="Genomic_DNA"/>
</dbReference>
<dbReference type="AlphaFoldDB" id="A0A1J5QZS2"/>
<feature type="transmembrane region" description="Helical" evidence="1">
    <location>
        <begin position="157"/>
        <end position="178"/>
    </location>
</feature>
<proteinExistence type="predicted"/>
<accession>A0A1J5QZS2</accession>
<keyword evidence="1" id="KW-1133">Transmembrane helix</keyword>
<evidence type="ECO:0008006" key="3">
    <source>
        <dbReference type="Google" id="ProtNLM"/>
    </source>
</evidence>
<feature type="transmembrane region" description="Helical" evidence="1">
    <location>
        <begin position="226"/>
        <end position="248"/>
    </location>
</feature>
<evidence type="ECO:0000313" key="2">
    <source>
        <dbReference type="EMBL" id="OIQ89136.1"/>
    </source>
</evidence>